<dbReference type="AlphaFoldDB" id="A0A8T1R806"/>
<evidence type="ECO:0000313" key="2">
    <source>
        <dbReference type="Proteomes" id="UP000811609"/>
    </source>
</evidence>
<comment type="caution">
    <text evidence="1">The sequence shown here is derived from an EMBL/GenBank/DDBJ whole genome shotgun (WGS) entry which is preliminary data.</text>
</comment>
<dbReference type="EMBL" id="CM031811">
    <property type="protein sequence ID" value="KAG6662513.1"/>
    <property type="molecule type" value="Genomic_DNA"/>
</dbReference>
<sequence>MSDLSACRDNVFLLVCGSIKLWEDTESVKKVQDLLSYSDSRKYYGSIYISEPLSFKWDYQTSASHHLAFLIYLLRTACDRICKYSESVNKIL</sequence>
<accession>A0A8T1R806</accession>
<keyword evidence="2" id="KW-1185">Reference proteome</keyword>
<protein>
    <submittedName>
        <fullName evidence="1">Uncharacterized protein</fullName>
    </submittedName>
</protein>
<name>A0A8T1R806_CARIL</name>
<dbReference type="Proteomes" id="UP000811609">
    <property type="component" value="Chromosome 3"/>
</dbReference>
<reference evidence="1" key="1">
    <citation type="submission" date="2020-12" db="EMBL/GenBank/DDBJ databases">
        <title>WGS assembly of Carya illinoinensis cv. Pawnee.</title>
        <authorList>
            <person name="Platts A."/>
            <person name="Shu S."/>
            <person name="Wright S."/>
            <person name="Barry K."/>
            <person name="Edger P."/>
            <person name="Pires J.C."/>
            <person name="Schmutz J."/>
        </authorList>
    </citation>
    <scope>NUCLEOTIDE SEQUENCE</scope>
    <source>
        <tissue evidence="1">Leaf</tissue>
    </source>
</reference>
<gene>
    <name evidence="1" type="ORF">CIPAW_03G248200</name>
</gene>
<evidence type="ECO:0000313" key="1">
    <source>
        <dbReference type="EMBL" id="KAG6662513.1"/>
    </source>
</evidence>
<organism evidence="1 2">
    <name type="scientific">Carya illinoinensis</name>
    <name type="common">Pecan</name>
    <dbReference type="NCBI Taxonomy" id="32201"/>
    <lineage>
        <taxon>Eukaryota</taxon>
        <taxon>Viridiplantae</taxon>
        <taxon>Streptophyta</taxon>
        <taxon>Embryophyta</taxon>
        <taxon>Tracheophyta</taxon>
        <taxon>Spermatophyta</taxon>
        <taxon>Magnoliopsida</taxon>
        <taxon>eudicotyledons</taxon>
        <taxon>Gunneridae</taxon>
        <taxon>Pentapetalae</taxon>
        <taxon>rosids</taxon>
        <taxon>fabids</taxon>
        <taxon>Fagales</taxon>
        <taxon>Juglandaceae</taxon>
        <taxon>Carya</taxon>
    </lineage>
</organism>
<proteinExistence type="predicted"/>